<organism evidence="1">
    <name type="scientific">marine metagenome</name>
    <dbReference type="NCBI Taxonomy" id="408172"/>
    <lineage>
        <taxon>unclassified sequences</taxon>
        <taxon>metagenomes</taxon>
        <taxon>ecological metagenomes</taxon>
    </lineage>
</organism>
<feature type="non-terminal residue" evidence="1">
    <location>
        <position position="1"/>
    </location>
</feature>
<dbReference type="EMBL" id="UINC01041903">
    <property type="protein sequence ID" value="SVB43806.1"/>
    <property type="molecule type" value="Genomic_DNA"/>
</dbReference>
<accession>A0A382DZ77</accession>
<reference evidence="1" key="1">
    <citation type="submission" date="2018-05" db="EMBL/GenBank/DDBJ databases">
        <authorList>
            <person name="Lanie J.A."/>
            <person name="Ng W.-L."/>
            <person name="Kazmierczak K.M."/>
            <person name="Andrzejewski T.M."/>
            <person name="Davidsen T.M."/>
            <person name="Wayne K.J."/>
            <person name="Tettelin H."/>
            <person name="Glass J.I."/>
            <person name="Rusch D."/>
            <person name="Podicherti R."/>
            <person name="Tsui H.-C.T."/>
            <person name="Winkler M.E."/>
        </authorList>
    </citation>
    <scope>NUCLEOTIDE SEQUENCE</scope>
</reference>
<gene>
    <name evidence="1" type="ORF">METZ01_LOCUS196660</name>
</gene>
<dbReference type="AlphaFoldDB" id="A0A382DZ77"/>
<sequence>WNRGVRRVQSLDDLSFVRSGRFITDMIELAKDSKKINFSTILTNIAELVNETDSALLLEDELAAAGLLEVLVASVESKDGLERLALKSSGSEAWLSILGKLISNPGIQQRELQHFTDFCLRVIEVNK</sequence>
<evidence type="ECO:0000313" key="1">
    <source>
        <dbReference type="EMBL" id="SVB43806.1"/>
    </source>
</evidence>
<proteinExistence type="predicted"/>
<name>A0A382DZ77_9ZZZZ</name>
<protein>
    <submittedName>
        <fullName evidence="1">Uncharacterized protein</fullName>
    </submittedName>
</protein>